<dbReference type="EMBL" id="OV170230">
    <property type="protein sequence ID" value="CAH0715316.1"/>
    <property type="molecule type" value="Genomic_DNA"/>
</dbReference>
<evidence type="ECO:0000313" key="3">
    <source>
        <dbReference type="Proteomes" id="UP000838878"/>
    </source>
</evidence>
<proteinExistence type="predicted"/>
<organism evidence="2 3">
    <name type="scientific">Brenthis ino</name>
    <name type="common">lesser marbled fritillary</name>
    <dbReference type="NCBI Taxonomy" id="405034"/>
    <lineage>
        <taxon>Eukaryota</taxon>
        <taxon>Metazoa</taxon>
        <taxon>Ecdysozoa</taxon>
        <taxon>Arthropoda</taxon>
        <taxon>Hexapoda</taxon>
        <taxon>Insecta</taxon>
        <taxon>Pterygota</taxon>
        <taxon>Neoptera</taxon>
        <taxon>Endopterygota</taxon>
        <taxon>Lepidoptera</taxon>
        <taxon>Glossata</taxon>
        <taxon>Ditrysia</taxon>
        <taxon>Papilionoidea</taxon>
        <taxon>Nymphalidae</taxon>
        <taxon>Heliconiinae</taxon>
        <taxon>Argynnini</taxon>
        <taxon>Brenthis</taxon>
    </lineage>
</organism>
<evidence type="ECO:0000313" key="2">
    <source>
        <dbReference type="EMBL" id="CAH0715316.1"/>
    </source>
</evidence>
<dbReference type="Proteomes" id="UP000838878">
    <property type="component" value="Chromosome 10"/>
</dbReference>
<sequence>MKCFIIWFVLWALVEQCTECRTLSSQVSSGMQAQTLVTSESEELIEPKLAYRFITYGECPEGYTRILGNCIEKNEIQMEGKRKHNATLSHTIIDSVVAIKNSS</sequence>
<feature type="non-terminal residue" evidence="2">
    <location>
        <position position="103"/>
    </location>
</feature>
<reference evidence="2" key="1">
    <citation type="submission" date="2021-12" db="EMBL/GenBank/DDBJ databases">
        <authorList>
            <person name="Martin H S."/>
        </authorList>
    </citation>
    <scope>NUCLEOTIDE SEQUENCE</scope>
</reference>
<feature type="signal peptide" evidence="1">
    <location>
        <begin position="1"/>
        <end position="20"/>
    </location>
</feature>
<accession>A0A8J9Y5B5</accession>
<name>A0A8J9Y5B5_9NEOP</name>
<feature type="chain" id="PRO_5035459176" evidence="1">
    <location>
        <begin position="21"/>
        <end position="103"/>
    </location>
</feature>
<dbReference type="AlphaFoldDB" id="A0A8J9Y5B5"/>
<evidence type="ECO:0000256" key="1">
    <source>
        <dbReference type="SAM" id="SignalP"/>
    </source>
</evidence>
<gene>
    <name evidence="2" type="ORF">BINO364_LOCUS2255</name>
</gene>
<protein>
    <submittedName>
        <fullName evidence="2">Uncharacterized protein</fullName>
    </submittedName>
</protein>
<keyword evidence="1" id="KW-0732">Signal</keyword>
<keyword evidence="3" id="KW-1185">Reference proteome</keyword>